<dbReference type="PANTHER" id="PTHR30126:SF40">
    <property type="entry name" value="HTH-TYPE TRANSCRIPTIONAL REGULATOR GLTR"/>
    <property type="match status" value="1"/>
</dbReference>
<gene>
    <name evidence="6" type="ORF">J2S05_002162</name>
</gene>
<dbReference type="GO" id="GO:0003677">
    <property type="term" value="F:DNA binding"/>
    <property type="evidence" value="ECO:0007669"/>
    <property type="project" value="UniProtKB-KW"/>
</dbReference>
<evidence type="ECO:0000256" key="4">
    <source>
        <dbReference type="ARBA" id="ARBA00023163"/>
    </source>
</evidence>
<dbReference type="InterPro" id="IPR036390">
    <property type="entry name" value="WH_DNA-bd_sf"/>
</dbReference>
<evidence type="ECO:0000256" key="2">
    <source>
        <dbReference type="ARBA" id="ARBA00023015"/>
    </source>
</evidence>
<comment type="similarity">
    <text evidence="1">Belongs to the LysR transcriptional regulatory family.</text>
</comment>
<dbReference type="PROSITE" id="PS50931">
    <property type="entry name" value="HTH_LYSR"/>
    <property type="match status" value="1"/>
</dbReference>
<dbReference type="RefSeq" id="WP_306982581.1">
    <property type="nucleotide sequence ID" value="NZ_JAUSUA010000002.1"/>
</dbReference>
<dbReference type="PANTHER" id="PTHR30126">
    <property type="entry name" value="HTH-TYPE TRANSCRIPTIONAL REGULATOR"/>
    <property type="match status" value="1"/>
</dbReference>
<proteinExistence type="inferred from homology"/>
<evidence type="ECO:0000256" key="3">
    <source>
        <dbReference type="ARBA" id="ARBA00023125"/>
    </source>
</evidence>
<comment type="caution">
    <text evidence="6">The sequence shown here is derived from an EMBL/GenBank/DDBJ whole genome shotgun (WGS) entry which is preliminary data.</text>
</comment>
<dbReference type="Gene3D" id="3.40.190.290">
    <property type="match status" value="1"/>
</dbReference>
<dbReference type="SUPFAM" id="SSF46785">
    <property type="entry name" value="Winged helix' DNA-binding domain"/>
    <property type="match status" value="1"/>
</dbReference>
<reference evidence="6 7" key="1">
    <citation type="submission" date="2023-07" db="EMBL/GenBank/DDBJ databases">
        <title>Genomic Encyclopedia of Type Strains, Phase IV (KMG-IV): sequencing the most valuable type-strain genomes for metagenomic binning, comparative biology and taxonomic classification.</title>
        <authorList>
            <person name="Goeker M."/>
        </authorList>
    </citation>
    <scope>NUCLEOTIDE SEQUENCE [LARGE SCALE GENOMIC DNA]</scope>
    <source>
        <strain evidence="6 7">DSM 19154</strain>
    </source>
</reference>
<dbReference type="InterPro" id="IPR036388">
    <property type="entry name" value="WH-like_DNA-bd_sf"/>
</dbReference>
<dbReference type="InterPro" id="IPR005119">
    <property type="entry name" value="LysR_subst-bd"/>
</dbReference>
<keyword evidence="7" id="KW-1185">Reference proteome</keyword>
<evidence type="ECO:0000313" key="6">
    <source>
        <dbReference type="EMBL" id="MDQ0207363.1"/>
    </source>
</evidence>
<dbReference type="SUPFAM" id="SSF53850">
    <property type="entry name" value="Periplasmic binding protein-like II"/>
    <property type="match status" value="1"/>
</dbReference>
<dbReference type="EMBL" id="JAUSUA010000002">
    <property type="protein sequence ID" value="MDQ0207363.1"/>
    <property type="molecule type" value="Genomic_DNA"/>
</dbReference>
<keyword evidence="4" id="KW-0804">Transcription</keyword>
<dbReference type="Gene3D" id="1.10.10.10">
    <property type="entry name" value="Winged helix-like DNA-binding domain superfamily/Winged helix DNA-binding domain"/>
    <property type="match status" value="1"/>
</dbReference>
<feature type="domain" description="HTH lysR-type" evidence="5">
    <location>
        <begin position="2"/>
        <end position="59"/>
    </location>
</feature>
<keyword evidence="2" id="KW-0805">Transcription regulation</keyword>
<evidence type="ECO:0000313" key="7">
    <source>
        <dbReference type="Proteomes" id="UP001225034"/>
    </source>
</evidence>
<dbReference type="Pfam" id="PF00126">
    <property type="entry name" value="HTH_1"/>
    <property type="match status" value="1"/>
</dbReference>
<accession>A0ABT9YHM6</accession>
<keyword evidence="3 6" id="KW-0238">DNA-binding</keyword>
<organism evidence="6 7">
    <name type="scientific">Alkalicoccobacillus murimartini</name>
    <dbReference type="NCBI Taxonomy" id="171685"/>
    <lineage>
        <taxon>Bacteria</taxon>
        <taxon>Bacillati</taxon>
        <taxon>Bacillota</taxon>
        <taxon>Bacilli</taxon>
        <taxon>Bacillales</taxon>
        <taxon>Bacillaceae</taxon>
        <taxon>Alkalicoccobacillus</taxon>
    </lineage>
</organism>
<sequence length="309" mass="35288">MFTLQQYEILLSIYQTGQLTKVAKQLQLSQPTITFHIKKMEQKSNLALFEYHGRRTTLSSTGRALLPYAQQILQIHNQTKQIIQDIQHEKQGSIIIGASNTVANTIIPSTLPKIFAQFPDIDLSILKYNTRTIRQLVHDFTIDIGIIIAHKEDIEDVAAIPIKEDPIGIAINVHHPFAHYPLHDPSVLVNERFLLRDQHSTSTKTFRSWCQKANITCRYETEIQSAEAIKKALLTNSGIAVVSRLSIEEEIKSGLLIFKEIEAKNRRSVYLIHHPQRRLSPLQQSMIALIQAMWGDYQKEDETTSTQSE</sequence>
<dbReference type="InterPro" id="IPR000847">
    <property type="entry name" value="LysR_HTH_N"/>
</dbReference>
<dbReference type="Proteomes" id="UP001225034">
    <property type="component" value="Unassembled WGS sequence"/>
</dbReference>
<dbReference type="Pfam" id="PF03466">
    <property type="entry name" value="LysR_substrate"/>
    <property type="match status" value="1"/>
</dbReference>
<name>A0ABT9YHM6_9BACI</name>
<evidence type="ECO:0000259" key="5">
    <source>
        <dbReference type="PROSITE" id="PS50931"/>
    </source>
</evidence>
<evidence type="ECO:0000256" key="1">
    <source>
        <dbReference type="ARBA" id="ARBA00009437"/>
    </source>
</evidence>
<protein>
    <submittedName>
        <fullName evidence="6">DNA-binding transcriptional LysR family regulator</fullName>
    </submittedName>
</protein>